<feature type="compositionally biased region" description="Acidic residues" evidence="2">
    <location>
        <begin position="349"/>
        <end position="360"/>
    </location>
</feature>
<sequence length="387" mass="43844">MPELKVLDLSRTSIQALPNSITNLENLFALRLEWCERLRYLPSLAKLRALKKLDLHCTGIDVVPQGVEKLISLEYLDLYNCKSLKEISMGMLSNLSHLQYLVVDTKLKITLNKDERLSKLETFHGVLNDIQGFNYFVKSQDFQIFINYRIAVGAAMYKFIRDQKKLVVLIYNDIGGECILLPDNIEDLCIYALLGKLEDLSLRKLPNLSVLVRVEGGATPRHVFSNLKSLYTAECSRMRKLLPLELLQALQNIEKIEVYCCEQMEEIIASSDSDASPDKFTFPKLKELKLSFLPQLKSICSAKGVVDFNFSIPILAQSVGNWRKESQDPVSDELQVLLNPFFCVDDGEAIEEGDTDDDANGVDFKIASNGERQQEKERGKSTNIHAL</sequence>
<dbReference type="InterPro" id="IPR032675">
    <property type="entry name" value="LRR_dom_sf"/>
</dbReference>
<dbReference type="Proteomes" id="UP001054252">
    <property type="component" value="Unassembled WGS sequence"/>
</dbReference>
<dbReference type="Pfam" id="PF13855">
    <property type="entry name" value="LRR_8"/>
    <property type="match status" value="1"/>
</dbReference>
<dbReference type="PANTHER" id="PTHR33463:SF187">
    <property type="entry name" value="AND NB-ARC DOMAIN DISEASE RESISTANCE PROTEIN, PUTATIVE-RELATED"/>
    <property type="match status" value="1"/>
</dbReference>
<keyword evidence="5" id="KW-1185">Reference proteome</keyword>
<protein>
    <recommendedName>
        <fullName evidence="3">Disease resistance protein At4g27190-like leucine-rich repeats domain-containing protein</fullName>
    </recommendedName>
</protein>
<comment type="caution">
    <text evidence="4">The sequence shown here is derived from an EMBL/GenBank/DDBJ whole genome shotgun (WGS) entry which is preliminary data.</text>
</comment>
<name>A0AAV5LA85_9ROSI</name>
<evidence type="ECO:0000256" key="2">
    <source>
        <dbReference type="SAM" id="MobiDB-lite"/>
    </source>
</evidence>
<gene>
    <name evidence="4" type="ORF">SLEP1_g42148</name>
</gene>
<dbReference type="InterPro" id="IPR001611">
    <property type="entry name" value="Leu-rich_rpt"/>
</dbReference>
<dbReference type="InterPro" id="IPR050905">
    <property type="entry name" value="Plant_NBS-LRR"/>
</dbReference>
<accession>A0AAV5LA85</accession>
<evidence type="ECO:0000313" key="5">
    <source>
        <dbReference type="Proteomes" id="UP001054252"/>
    </source>
</evidence>
<dbReference type="AlphaFoldDB" id="A0AAV5LA85"/>
<feature type="domain" description="Disease resistance protein At4g27190-like leucine-rich repeats" evidence="3">
    <location>
        <begin position="218"/>
        <end position="303"/>
    </location>
</feature>
<dbReference type="InterPro" id="IPR057135">
    <property type="entry name" value="At4g27190-like_LRR"/>
</dbReference>
<dbReference type="EMBL" id="BPVZ01000102">
    <property type="protein sequence ID" value="GKV33672.1"/>
    <property type="molecule type" value="Genomic_DNA"/>
</dbReference>
<dbReference type="PANTHER" id="PTHR33463">
    <property type="entry name" value="NB-ARC DOMAIN-CONTAINING PROTEIN-RELATED"/>
    <property type="match status" value="1"/>
</dbReference>
<reference evidence="4 5" key="1">
    <citation type="journal article" date="2021" name="Commun. Biol.">
        <title>The genome of Shorea leprosula (Dipterocarpaceae) highlights the ecological relevance of drought in aseasonal tropical rainforests.</title>
        <authorList>
            <person name="Ng K.K.S."/>
            <person name="Kobayashi M.J."/>
            <person name="Fawcett J.A."/>
            <person name="Hatakeyama M."/>
            <person name="Paape T."/>
            <person name="Ng C.H."/>
            <person name="Ang C.C."/>
            <person name="Tnah L.H."/>
            <person name="Lee C.T."/>
            <person name="Nishiyama T."/>
            <person name="Sese J."/>
            <person name="O'Brien M.J."/>
            <person name="Copetti D."/>
            <person name="Mohd Noor M.I."/>
            <person name="Ong R.C."/>
            <person name="Putra M."/>
            <person name="Sireger I.Z."/>
            <person name="Indrioko S."/>
            <person name="Kosugi Y."/>
            <person name="Izuno A."/>
            <person name="Isagi Y."/>
            <person name="Lee S.L."/>
            <person name="Shimizu K.K."/>
        </authorList>
    </citation>
    <scope>NUCLEOTIDE SEQUENCE [LARGE SCALE GENOMIC DNA]</scope>
    <source>
        <strain evidence="4">214</strain>
    </source>
</reference>
<organism evidence="4 5">
    <name type="scientific">Rubroshorea leprosula</name>
    <dbReference type="NCBI Taxonomy" id="152421"/>
    <lineage>
        <taxon>Eukaryota</taxon>
        <taxon>Viridiplantae</taxon>
        <taxon>Streptophyta</taxon>
        <taxon>Embryophyta</taxon>
        <taxon>Tracheophyta</taxon>
        <taxon>Spermatophyta</taxon>
        <taxon>Magnoliopsida</taxon>
        <taxon>eudicotyledons</taxon>
        <taxon>Gunneridae</taxon>
        <taxon>Pentapetalae</taxon>
        <taxon>rosids</taxon>
        <taxon>malvids</taxon>
        <taxon>Malvales</taxon>
        <taxon>Dipterocarpaceae</taxon>
        <taxon>Rubroshorea</taxon>
    </lineage>
</organism>
<dbReference type="Gene3D" id="3.80.10.10">
    <property type="entry name" value="Ribonuclease Inhibitor"/>
    <property type="match status" value="2"/>
</dbReference>
<proteinExistence type="predicted"/>
<evidence type="ECO:0000313" key="4">
    <source>
        <dbReference type="EMBL" id="GKV33672.1"/>
    </source>
</evidence>
<dbReference type="SUPFAM" id="SSF52058">
    <property type="entry name" value="L domain-like"/>
    <property type="match status" value="1"/>
</dbReference>
<feature type="region of interest" description="Disordered" evidence="2">
    <location>
        <begin position="349"/>
        <end position="387"/>
    </location>
</feature>
<dbReference type="Pfam" id="PF23247">
    <property type="entry name" value="LRR_RPS2"/>
    <property type="match status" value="1"/>
</dbReference>
<evidence type="ECO:0000256" key="1">
    <source>
        <dbReference type="ARBA" id="ARBA00022821"/>
    </source>
</evidence>
<keyword evidence="1" id="KW-0611">Plant defense</keyword>
<evidence type="ECO:0000259" key="3">
    <source>
        <dbReference type="Pfam" id="PF23247"/>
    </source>
</evidence>